<proteinExistence type="predicted"/>
<accession>A0A833NX04</accession>
<evidence type="ECO:0000313" key="1">
    <source>
        <dbReference type="EMBL" id="KAF0134145.1"/>
    </source>
</evidence>
<name>A0A833NX04_UNCSA</name>
<reference evidence="1 2" key="1">
    <citation type="submission" date="2019-12" db="EMBL/GenBank/DDBJ databases">
        <authorList>
            <person name="Wolfe R."/>
            <person name="Danczak R."/>
            <person name="Wilkins M."/>
        </authorList>
    </citation>
    <scope>NUCLEOTIDE SEQUENCE [LARGE SCALE GENOMIC DNA]</scope>
    <source>
        <strain evidence="1">X2_MaxBin.013</strain>
    </source>
</reference>
<protein>
    <submittedName>
        <fullName evidence="1">Uncharacterized protein</fullName>
    </submittedName>
</protein>
<dbReference type="EMBL" id="WPAF01000012">
    <property type="protein sequence ID" value="KAF0134145.1"/>
    <property type="molecule type" value="Genomic_DNA"/>
</dbReference>
<sequence length="231" mass="27049">MGRKIITVFLTIAVLFIVLMFPKGLRQAEEFKKLNNLLTALNASSVSVNDLSEIKWRYWELYVEPRLEDDITEGIDRIIKNRIDKIIELSVRGKKYPPMDMYIVTHIDPESYQCKVEGGYADDSMHLPEFPETYDPISYNESDLFLVNLDNNFRFVVEPHIYSGHSLEILRAKNWNNDRFNLPSKLSHTVLFSIIEEKNATRRKYKVCWVLNYDKQASNFFSSPIEAMLLI</sequence>
<gene>
    <name evidence="1" type="ORF">FD145_901</name>
</gene>
<evidence type="ECO:0000313" key="2">
    <source>
        <dbReference type="Proteomes" id="UP000488506"/>
    </source>
</evidence>
<dbReference type="AlphaFoldDB" id="A0A833NX04"/>
<comment type="caution">
    <text evidence="1">The sequence shown here is derived from an EMBL/GenBank/DDBJ whole genome shotgun (WGS) entry which is preliminary data.</text>
</comment>
<organism evidence="1 2">
    <name type="scientific">Candidatus Saganbacteria bacterium</name>
    <dbReference type="NCBI Taxonomy" id="2575572"/>
    <lineage>
        <taxon>Bacteria</taxon>
        <taxon>Bacillati</taxon>
        <taxon>Saganbacteria</taxon>
    </lineage>
</organism>
<dbReference type="Proteomes" id="UP000488506">
    <property type="component" value="Unassembled WGS sequence"/>
</dbReference>